<dbReference type="EMBL" id="CP015402">
    <property type="protein sequence ID" value="ANU64126.1"/>
    <property type="molecule type" value="Genomic_DNA"/>
</dbReference>
<organism evidence="3 4">
    <name type="scientific">Muribaculum intestinale</name>
    <dbReference type="NCBI Taxonomy" id="1796646"/>
    <lineage>
        <taxon>Bacteria</taxon>
        <taxon>Pseudomonadati</taxon>
        <taxon>Bacteroidota</taxon>
        <taxon>Bacteroidia</taxon>
        <taxon>Bacteroidales</taxon>
        <taxon>Muribaculaceae</taxon>
        <taxon>Muribaculum</taxon>
    </lineage>
</organism>
<gene>
    <name evidence="3" type="ORF">A4V02_10690</name>
</gene>
<feature type="signal peptide" evidence="1">
    <location>
        <begin position="1"/>
        <end position="23"/>
    </location>
</feature>
<evidence type="ECO:0000313" key="3">
    <source>
        <dbReference type="EMBL" id="ANU64126.1"/>
    </source>
</evidence>
<feature type="domain" description="DUF5723" evidence="2">
    <location>
        <begin position="44"/>
        <end position="446"/>
    </location>
</feature>
<dbReference type="KEGG" id="pary:A4V02_10690"/>
<proteinExistence type="predicted"/>
<dbReference type="GeneID" id="65537337"/>
<accession>A0A1Z2XH75</accession>
<dbReference type="Gene3D" id="2.40.160.60">
    <property type="entry name" value="Outer membrane protein transport protein (OMPP1/FadL/TodX)"/>
    <property type="match status" value="1"/>
</dbReference>
<dbReference type="STRING" id="1796646.A4V02_10690"/>
<dbReference type="Proteomes" id="UP000186351">
    <property type="component" value="Chromosome"/>
</dbReference>
<dbReference type="Pfam" id="PF18990">
    <property type="entry name" value="DUF5723"/>
    <property type="match status" value="1"/>
</dbReference>
<evidence type="ECO:0000313" key="4">
    <source>
        <dbReference type="Proteomes" id="UP000186351"/>
    </source>
</evidence>
<dbReference type="RefSeq" id="WP_068961413.1">
    <property type="nucleotide sequence ID" value="NZ_CAJTAP010000001.1"/>
</dbReference>
<dbReference type="OrthoDB" id="1489601at2"/>
<dbReference type="InterPro" id="IPR043781">
    <property type="entry name" value="DUF5723"/>
</dbReference>
<protein>
    <recommendedName>
        <fullName evidence="2">DUF5723 domain-containing protein</fullName>
    </recommendedName>
</protein>
<reference evidence="4" key="1">
    <citation type="submission" date="2016-04" db="EMBL/GenBank/DDBJ databases">
        <title>Complete Genome Sequences of Twelve Strains of a Stable Defined Moderately Diverse Mouse Microbiota 2 (sDMDMm2).</title>
        <authorList>
            <person name="Uchimura Y."/>
            <person name="Wyss M."/>
            <person name="Brugiroux S."/>
            <person name="Limenitakis J.P."/>
            <person name="Stecher B."/>
            <person name="McCoy K.D."/>
            <person name="Macpherson A.J."/>
        </authorList>
    </citation>
    <scope>NUCLEOTIDE SEQUENCE [LARGE SCALE GENOMIC DNA]</scope>
    <source>
        <strain evidence="4">YL27</strain>
    </source>
</reference>
<keyword evidence="1" id="KW-0732">Signal</keyword>
<evidence type="ECO:0000259" key="2">
    <source>
        <dbReference type="Pfam" id="PF18990"/>
    </source>
</evidence>
<feature type="chain" id="PRO_5008529386" description="DUF5723 domain-containing protein" evidence="1">
    <location>
        <begin position="24"/>
        <end position="480"/>
    </location>
</feature>
<sequence length="480" mass="52039">MKHTIYKAMAVAVVAMTALTASAQEALRSAYFLPGYNFRHELNPALAPERGYVAIPALGGLNIGLNSNIGLSTFLYPVGGGRLTTFMSPTVGTDEFLGKLKDRNHFTQSASVNLLSFGFRGFGGYNTVGISVRESASLVIPKDMLAFMKRGMTGPSTHYNFKDLGINAKVIGEIAFGHSRAITKDLRVGAKVKVLLGGANVNARISDMDITLSDQIWQIKAQGEMAIAAGKGLRVPTKYELGKESASSPDANMVEWGDIDYDSFGMSGFGLGFDLGATYQLLPNLELSAAVLDLGMMSWNNVIKGQTPSTTWTFDGFQDIAVDSSDPNYEENKLGNQFEKLGDDMEECLNFHRTETGAKRTTGLGTTISVGAAYTAPVWKGLVGGLLLTQRIDGMYSWTEGRISANIIPCGWFDLSANYALSSFGSSLGWVINFHPAGFNLFLGSDYQFFKVTEQYIPVGNVNFNVQFGINFTFGKRKRG</sequence>
<keyword evidence="4" id="KW-1185">Reference proteome</keyword>
<evidence type="ECO:0000256" key="1">
    <source>
        <dbReference type="SAM" id="SignalP"/>
    </source>
</evidence>
<accession>A0A1B1SBG8</accession>
<dbReference type="AlphaFoldDB" id="A0A1B1SBG8"/>
<name>A0A1B1SBG8_9BACT</name>